<dbReference type="EMBL" id="BARU01000908">
    <property type="protein sequence ID" value="GAH26550.1"/>
    <property type="molecule type" value="Genomic_DNA"/>
</dbReference>
<name>X1F1X4_9ZZZZ</name>
<comment type="caution">
    <text evidence="1">The sequence shown here is derived from an EMBL/GenBank/DDBJ whole genome shotgun (WGS) entry which is preliminary data.</text>
</comment>
<gene>
    <name evidence="1" type="ORF">S03H2_02648</name>
</gene>
<organism evidence="1">
    <name type="scientific">marine sediment metagenome</name>
    <dbReference type="NCBI Taxonomy" id="412755"/>
    <lineage>
        <taxon>unclassified sequences</taxon>
        <taxon>metagenomes</taxon>
        <taxon>ecological metagenomes</taxon>
    </lineage>
</organism>
<evidence type="ECO:0000313" key="1">
    <source>
        <dbReference type="EMBL" id="GAH26550.1"/>
    </source>
</evidence>
<proteinExistence type="predicted"/>
<protein>
    <submittedName>
        <fullName evidence="1">Uncharacterized protein</fullName>
    </submittedName>
</protein>
<dbReference type="AlphaFoldDB" id="X1F1X4"/>
<reference evidence="1" key="1">
    <citation type="journal article" date="2014" name="Front. Microbiol.">
        <title>High frequency of phylogenetically diverse reductive dehalogenase-homologous genes in deep subseafloor sedimentary metagenomes.</title>
        <authorList>
            <person name="Kawai M."/>
            <person name="Futagami T."/>
            <person name="Toyoda A."/>
            <person name="Takaki Y."/>
            <person name="Nishi S."/>
            <person name="Hori S."/>
            <person name="Arai W."/>
            <person name="Tsubouchi T."/>
            <person name="Morono Y."/>
            <person name="Uchiyama I."/>
            <person name="Ito T."/>
            <person name="Fujiyama A."/>
            <person name="Inagaki F."/>
            <person name="Takami H."/>
        </authorList>
    </citation>
    <scope>NUCLEOTIDE SEQUENCE</scope>
    <source>
        <strain evidence="1">Expedition CK06-06</strain>
    </source>
</reference>
<sequence length="30" mass="3318">EMVIDTIKLGFNIPIMPNTGEQGAKMINIE</sequence>
<feature type="non-terminal residue" evidence="1">
    <location>
        <position position="1"/>
    </location>
</feature>
<accession>X1F1X4</accession>